<sequence>SQVLRGSCTAVGIFLYGREIGAHMVGSLRCNGDGSINQSIKSVPDKLHTQNTDTLIKYQHMYTWLL</sequence>
<dbReference type="AlphaFoldDB" id="A0A0B7A815"/>
<gene>
    <name evidence="1" type="primary">ORF101599</name>
</gene>
<evidence type="ECO:0000313" key="1">
    <source>
        <dbReference type="EMBL" id="CEK76802.1"/>
    </source>
</evidence>
<accession>A0A0B7A815</accession>
<name>A0A0B7A815_9EUPU</name>
<feature type="non-terminal residue" evidence="1">
    <location>
        <position position="1"/>
    </location>
</feature>
<proteinExistence type="predicted"/>
<dbReference type="EMBL" id="HACG01029937">
    <property type="protein sequence ID" value="CEK76802.1"/>
    <property type="molecule type" value="Transcribed_RNA"/>
</dbReference>
<protein>
    <submittedName>
        <fullName evidence="1">Uncharacterized protein</fullName>
    </submittedName>
</protein>
<reference evidence="1" key="1">
    <citation type="submission" date="2014-12" db="EMBL/GenBank/DDBJ databases">
        <title>Insight into the proteome of Arion vulgaris.</title>
        <authorList>
            <person name="Aradska J."/>
            <person name="Bulat T."/>
            <person name="Smidak R."/>
            <person name="Sarate P."/>
            <person name="Gangsoo J."/>
            <person name="Sialana F."/>
            <person name="Bilban M."/>
            <person name="Lubec G."/>
        </authorList>
    </citation>
    <scope>NUCLEOTIDE SEQUENCE</scope>
    <source>
        <tissue evidence="1">Skin</tissue>
    </source>
</reference>
<organism evidence="1">
    <name type="scientific">Arion vulgaris</name>
    <dbReference type="NCBI Taxonomy" id="1028688"/>
    <lineage>
        <taxon>Eukaryota</taxon>
        <taxon>Metazoa</taxon>
        <taxon>Spiralia</taxon>
        <taxon>Lophotrochozoa</taxon>
        <taxon>Mollusca</taxon>
        <taxon>Gastropoda</taxon>
        <taxon>Heterobranchia</taxon>
        <taxon>Euthyneura</taxon>
        <taxon>Panpulmonata</taxon>
        <taxon>Eupulmonata</taxon>
        <taxon>Stylommatophora</taxon>
        <taxon>Helicina</taxon>
        <taxon>Arionoidea</taxon>
        <taxon>Arionidae</taxon>
        <taxon>Arion</taxon>
    </lineage>
</organism>